<dbReference type="InterPro" id="IPR040497">
    <property type="entry name" value="Glyco_transf_24"/>
</dbReference>
<evidence type="ECO:0000259" key="15">
    <source>
        <dbReference type="Pfam" id="PF18404"/>
    </source>
</evidence>
<dbReference type="GO" id="GO:0005788">
    <property type="term" value="C:endoplasmic reticulum lumen"/>
    <property type="evidence" value="ECO:0007669"/>
    <property type="project" value="UniProtKB-SubCell"/>
</dbReference>
<keyword evidence="6" id="KW-0732">Signal</keyword>
<name>A0A0B1TS07_OESDE</name>
<evidence type="ECO:0000313" key="16">
    <source>
        <dbReference type="EMBL" id="KHJ98911.1"/>
    </source>
</evidence>
<evidence type="ECO:0000259" key="11">
    <source>
        <dbReference type="Pfam" id="PF18400"/>
    </source>
</evidence>
<dbReference type="CDD" id="cd06432">
    <property type="entry name" value="GT8_HUGT1_C_like"/>
    <property type="match status" value="1"/>
</dbReference>
<dbReference type="Pfam" id="PF18402">
    <property type="entry name" value="Thioredoxin_14"/>
    <property type="match status" value="1"/>
</dbReference>
<dbReference type="GO" id="GO:0003980">
    <property type="term" value="F:UDP-glucose:glycoprotein glucosyltransferase activity"/>
    <property type="evidence" value="ECO:0007669"/>
    <property type="project" value="InterPro"/>
</dbReference>
<dbReference type="InterPro" id="IPR009448">
    <property type="entry name" value="UDP-g_GGtrans"/>
</dbReference>
<dbReference type="InterPro" id="IPR040694">
    <property type="entry name" value="UGGT_TRXL_2"/>
</dbReference>
<comment type="pathway">
    <text evidence="3">Protein modification; protein glycosylation.</text>
</comment>
<keyword evidence="7" id="KW-0256">Endoplasmic reticulum</keyword>
<dbReference type="Proteomes" id="UP000053660">
    <property type="component" value="Unassembled WGS sequence"/>
</dbReference>
<dbReference type="OrthoDB" id="27683at2759"/>
<evidence type="ECO:0008006" key="18">
    <source>
        <dbReference type="Google" id="ProtNLM"/>
    </source>
</evidence>
<evidence type="ECO:0000256" key="6">
    <source>
        <dbReference type="ARBA" id="ARBA00022729"/>
    </source>
</evidence>
<dbReference type="InterPro" id="IPR040693">
    <property type="entry name" value="UGGT_TRXL_1"/>
</dbReference>
<feature type="domain" description="Glucosyltransferase 24 catalytic" evidence="15">
    <location>
        <begin position="1452"/>
        <end position="1723"/>
    </location>
</feature>
<dbReference type="Pfam" id="PF06427">
    <property type="entry name" value="UDP-g_GGTase"/>
    <property type="match status" value="1"/>
</dbReference>
<evidence type="ECO:0000256" key="3">
    <source>
        <dbReference type="ARBA" id="ARBA00004922"/>
    </source>
</evidence>
<dbReference type="Pfam" id="PF18401">
    <property type="entry name" value="Thioredoxin_13"/>
    <property type="match status" value="1"/>
</dbReference>
<evidence type="ECO:0000259" key="12">
    <source>
        <dbReference type="Pfam" id="PF18401"/>
    </source>
</evidence>
<comment type="function">
    <text evidence="9">Recognizes glycoproteins with minor folding defects. Reglucosylates single N-glycans near the misfolded part of the protein, thus providing quality control for protein folding in the endoplasmic reticulum. Reglucosylated proteins are recognized by calreticulin for recycling to the endoplasmic reticulum and refolding or degradation.</text>
</comment>
<comment type="cofactor">
    <cofactor evidence="1">
        <name>Ca(2+)</name>
        <dbReference type="ChEBI" id="CHEBI:29108"/>
    </cofactor>
</comment>
<reference evidence="16 17" key="1">
    <citation type="submission" date="2014-03" db="EMBL/GenBank/DDBJ databases">
        <title>Draft genome of the hookworm Oesophagostomum dentatum.</title>
        <authorList>
            <person name="Mitreva M."/>
        </authorList>
    </citation>
    <scope>NUCLEOTIDE SEQUENCE [LARGE SCALE GENOMIC DNA]</scope>
    <source>
        <strain evidence="16 17">OD-Hann</strain>
    </source>
</reference>
<dbReference type="Gene3D" id="3.90.550.10">
    <property type="entry name" value="Spore Coat Polysaccharide Biosynthesis Protein SpsA, Chain A"/>
    <property type="match status" value="1"/>
</dbReference>
<dbReference type="GO" id="GO:0018279">
    <property type="term" value="P:protein N-linked glycosylation via asparagine"/>
    <property type="evidence" value="ECO:0007669"/>
    <property type="project" value="TreeGrafter"/>
</dbReference>
<keyword evidence="8" id="KW-0325">Glycoprotein</keyword>
<evidence type="ECO:0000256" key="1">
    <source>
        <dbReference type="ARBA" id="ARBA00001913"/>
    </source>
</evidence>
<dbReference type="SUPFAM" id="SSF53448">
    <property type="entry name" value="Nucleotide-diphospho-sugar transferases"/>
    <property type="match status" value="1"/>
</dbReference>
<dbReference type="UniPathway" id="UPA00378"/>
<proteinExistence type="inferred from homology"/>
<dbReference type="Pfam" id="PF18404">
    <property type="entry name" value="Glyco_transf_24"/>
    <property type="match status" value="1"/>
</dbReference>
<evidence type="ECO:0000313" key="17">
    <source>
        <dbReference type="Proteomes" id="UP000053660"/>
    </source>
</evidence>
<gene>
    <name evidence="16" type="ORF">OESDEN_01094</name>
</gene>
<dbReference type="Pfam" id="PF18400">
    <property type="entry name" value="Thioredoxin_12"/>
    <property type="match status" value="1"/>
</dbReference>
<evidence type="ECO:0000259" key="14">
    <source>
        <dbReference type="Pfam" id="PF18403"/>
    </source>
</evidence>
<comment type="subcellular location">
    <subcellularLocation>
        <location evidence="2">Endoplasmic reticulum lumen</location>
    </subcellularLocation>
</comment>
<dbReference type="GO" id="GO:0051082">
    <property type="term" value="F:unfolded protein binding"/>
    <property type="evidence" value="ECO:0007669"/>
    <property type="project" value="TreeGrafter"/>
</dbReference>
<feature type="domain" description="UGGT thioredoxin-like" evidence="12">
    <location>
        <begin position="250"/>
        <end position="385"/>
    </location>
</feature>
<feature type="domain" description="UDP-glucose:glycoprotein glucosyltransferase thioredoxin-like" evidence="14">
    <location>
        <begin position="671"/>
        <end position="890"/>
    </location>
</feature>
<dbReference type="PANTHER" id="PTHR11226:SF0">
    <property type="entry name" value="UDP-GLUCOSE:GLYCOPROTEIN GLUCOSYLTRANSFERASE"/>
    <property type="match status" value="1"/>
</dbReference>
<protein>
    <recommendedName>
        <fullName evidence="18">UDP-glucose:Glycoprotein Glucosyltransferase</fullName>
    </recommendedName>
</protein>
<evidence type="ECO:0000259" key="13">
    <source>
        <dbReference type="Pfam" id="PF18402"/>
    </source>
</evidence>
<dbReference type="EMBL" id="KN549261">
    <property type="protein sequence ID" value="KHJ98911.1"/>
    <property type="molecule type" value="Genomic_DNA"/>
</dbReference>
<evidence type="ECO:0000256" key="8">
    <source>
        <dbReference type="ARBA" id="ARBA00023180"/>
    </source>
</evidence>
<evidence type="ECO:0000256" key="9">
    <source>
        <dbReference type="ARBA" id="ARBA00045874"/>
    </source>
</evidence>
<evidence type="ECO:0000256" key="2">
    <source>
        <dbReference type="ARBA" id="ARBA00004319"/>
    </source>
</evidence>
<feature type="domain" description="UDP-glucose:glycoprotein glucosyltransferase thioredoxin-like" evidence="14">
    <location>
        <begin position="990"/>
        <end position="1154"/>
    </location>
</feature>
<dbReference type="InterPro" id="IPR040525">
    <property type="entry name" value="UGGT_TRXL_4"/>
</dbReference>
<organism evidence="16 17">
    <name type="scientific">Oesophagostomum dentatum</name>
    <name type="common">Nodular worm</name>
    <dbReference type="NCBI Taxonomy" id="61180"/>
    <lineage>
        <taxon>Eukaryota</taxon>
        <taxon>Metazoa</taxon>
        <taxon>Ecdysozoa</taxon>
        <taxon>Nematoda</taxon>
        <taxon>Chromadorea</taxon>
        <taxon>Rhabditida</taxon>
        <taxon>Rhabditina</taxon>
        <taxon>Rhabditomorpha</taxon>
        <taxon>Strongyloidea</taxon>
        <taxon>Strongylidae</taxon>
        <taxon>Oesophagostomum</taxon>
    </lineage>
</organism>
<sequence length="1742" mass="197890">MLSKVHFSEFISKESNQLFWKFVNDIAGRCSKLDWSKASDEQKYELGLEVASGMLSDSSLDLLKLSLSFRVFSPSVQLFEQLGSDYSLDCAAFFEVHGTVGCTAKELENAVNSAKGVFSEELELLSTDHVYGKETSPKIVAVIYGDVGSKEWLELHQKAFKLASEHKVQYVLRHYLKRTGRSQQLSLSGYGVELAIKNTEYKAVDDSNVKKEVDEGNLHGFNFKLLNCFARELHPDASDSLDAFRIHLKEIEELAPLKQWQVQDLSFQASQRIVNDGAYHAIDTLKELSQNFPTHARSIARETVTRELRQEIELNQKEHLSDAGLSPGESMVFLNGIGLDVDSLDMFQLMDFIKQEERVSSGFFNMGFRREYLSLLAEMDFTEEKTKYAVDYRDAYPVYLNNLDTDKRYQHWRNSVKLLLEPYYPGMIRPIARNLFNLIFVVDPAERNSRNLMRIAYSFFKHEIPLRIGLIFAVNNEKGVSGLNDSSVAILNLFNFLAIDSSEHEALRMVNEMLDTYRTQDEINPADIKTWFEKNYKDADYQDVFGPNTDYDRGRNTGAEFLVKSAIGKAPKVLLNGYVLDDDGITGDKFEETVMMEVMRITPKLQSAVINGNLKDRVNVANWIMEQKDVMPRHNERIQNAAAKKNVLDIAVTSECKAKTLLDFVPLTNSEKTQCILTNIDYFKKSEEDYTAPLTVWVVADVEDAKGREIVHSALKYLDKSHKMRLSVILNPKDEELACKENSVSSLLHAATRLLPHDQAKKFVSKLIKLENMEDLRNGAHSIEDLFGKEMNLQHFNKERRNIGCDRIKMESHFAREVLGVPAGERAFIANGLIVGPFDETEEVVDADVELLEKIIHSQGAAVIATSIDNWEVDKKNGYSSDVVMRSFAMILKNAVARKRTWILSVILNPKDEELACKENSVSSLLHAATRLLPHDQAKKFVSKLIKLENIEDLRNGARSIEDLFGKEMNLQHFNKERKITLKIFAIVLLSVILNPKDEELACKENSVSSLLHAATRLLPHDQAKKFVSKLIKLENMEDLRNGAHSIEDLFGKEMNLQHFNKERRNIGCDRIKMESHFAREVLGVPAGERAFIANGLIVGPFDETEEVVDADVELLEKIIHSQGAAVIATSIDNWEVDKKNGYSSDVVMRSFAMILKNAVARKRTWIVLGEDEHSTVTLPAEDSNRPVMDVVAVVDPLSGSAQKLAPILDLLRKAVNCDLKIVLNPKAKLSELPLKRFYRYVAAPELQFDKAGNVAANQAKFTGLPSKQLLTLSLHSPSAWMVENIFAEVDLDNIRMELAPSDVTALFSLEHILLEGHCFDEVSGSPPRGLQFVLGTANNPTQFDTIVMANLGYFQLKANPGAWILQLREGKSKDIYELLDHPTTKVNKNGSIRVLIDSFSGKTIRVRVTKKKGMEQRTLLANDDEENSGIWSAISSTFVFFVLTNENHDSINVFSLASGHLYERFMNIMMLSVMKHTTKPVKFWLLKNYLSPQFKKNLPLLSAEYGFEYALVEYKWPRWLHQQKRSIGLCGVTRLTLMRILFLDVLFPLDLQKIIFVDADQVVRADLMELMNYDLGGAPYGYVPFCDSRKEMDGFRFWKQGYWANHLAGRRYHISALYVIDLQKFRQIAAGDRLRGQYQGLSSDPNSLSNLDQDLPNNMIHQVKIKSLPQEWLWCETWCDDSSKAKAKTIDLCNNPMTKEPKLESAIRIIPEWTEYDNEVKRVLKKAQEQNTSTSSEHTEL</sequence>
<evidence type="ECO:0000256" key="7">
    <source>
        <dbReference type="ARBA" id="ARBA00022824"/>
    </source>
</evidence>
<evidence type="ECO:0000256" key="5">
    <source>
        <dbReference type="ARBA" id="ARBA00022679"/>
    </source>
</evidence>
<dbReference type="InterPro" id="IPR040692">
    <property type="entry name" value="UGGT_TRXL_3"/>
</dbReference>
<dbReference type="Pfam" id="PF18403">
    <property type="entry name" value="Thioredoxin_15"/>
    <property type="match status" value="2"/>
</dbReference>
<accession>A0A0B1TS07</accession>
<dbReference type="InterPro" id="IPR029044">
    <property type="entry name" value="Nucleotide-diphossugar_trans"/>
</dbReference>
<feature type="domain" description="UGGT thioredoxin-like" evidence="13">
    <location>
        <begin position="390"/>
        <end position="638"/>
    </location>
</feature>
<comment type="similarity">
    <text evidence="4">Belongs to the glycosyltransferase 8 family.</text>
</comment>
<comment type="catalytic activity">
    <reaction evidence="10">
        <text>N(4)-(alpha-D-Man-(1-&gt;2)-alpha-D-Man-(1-&gt;2)-alpha-D-Man-(1-&gt;3)-[alpha-D-Man-(1-&gt;2)-alpha-D-Man-(1-&gt;3)-[alpha-D-Man-(1-&gt;2)-alpha-D-Man-(1-&gt;6)]-alpha-D-Man-(1-&gt;6)]-beta-D-Man-(1-&gt;4)-beta-D-GlcNAc-(1-&gt;4)-beta-D-GlcNAc)-L-asparaginyl-[protein] (N-glucan mannose isomer 9A1,2,3B1,2,3) + UDP-alpha-D-glucose = N(4)-(alpha-D-Glc-(1-&gt;3)-alpha-D-Man-(1-&gt;2)-alpha-D-Man-(1-&gt;2)-alpha-D-Man-(1-&gt;3)-[alpha-D-Man-(1-&gt;2)-alpha-D-Man-(1-&gt;3)-[alpha-D-Man-(1-&gt;2)-alpha-D-Man-(1-&gt;6)]-alpha-D-Man-(1-&gt;6)]-beta-D-Man-(1-&gt;4)-beta-D-GlcNAc-(1-&gt;4)-beta-D-GlcNAc)-L-asparaginyl-[protein] + UDP + H(+)</text>
        <dbReference type="Rhea" id="RHEA:61304"/>
        <dbReference type="Rhea" id="RHEA-COMP:14356"/>
        <dbReference type="Rhea" id="RHEA-COMP:14357"/>
        <dbReference type="ChEBI" id="CHEBI:15378"/>
        <dbReference type="ChEBI" id="CHEBI:58223"/>
        <dbReference type="ChEBI" id="CHEBI:58885"/>
        <dbReference type="ChEBI" id="CHEBI:59080"/>
        <dbReference type="ChEBI" id="CHEBI:139493"/>
    </reaction>
</comment>
<evidence type="ECO:0000256" key="10">
    <source>
        <dbReference type="ARBA" id="ARBA00048456"/>
    </source>
</evidence>
<keyword evidence="5" id="KW-0808">Transferase</keyword>
<dbReference type="GO" id="GO:0036503">
    <property type="term" value="P:ERAD pathway"/>
    <property type="evidence" value="ECO:0007669"/>
    <property type="project" value="TreeGrafter"/>
</dbReference>
<keyword evidence="17" id="KW-1185">Reference proteome</keyword>
<dbReference type="PANTHER" id="PTHR11226">
    <property type="entry name" value="UDP-GLUCOSE GLYCOPROTEIN:GLUCOSYLTRANSFERASE"/>
    <property type="match status" value="1"/>
</dbReference>
<evidence type="ECO:0000256" key="4">
    <source>
        <dbReference type="ARBA" id="ARBA00006351"/>
    </source>
</evidence>
<feature type="domain" description="UGGT thioredoxin-like" evidence="11">
    <location>
        <begin position="6"/>
        <end position="180"/>
    </location>
</feature>